<proteinExistence type="predicted"/>
<dbReference type="STRING" id="48467.SAMN02745166_03992"/>
<feature type="domain" description="DUF1588" evidence="4">
    <location>
        <begin position="713"/>
        <end position="812"/>
    </location>
</feature>
<evidence type="ECO:0000259" key="2">
    <source>
        <dbReference type="Pfam" id="PF07624"/>
    </source>
</evidence>
<name>A0A1T4YSC4_9BACT</name>
<evidence type="ECO:0000313" key="9">
    <source>
        <dbReference type="Proteomes" id="UP000190774"/>
    </source>
</evidence>
<organism evidence="8 9">
    <name type="scientific">Prosthecobacter debontii</name>
    <dbReference type="NCBI Taxonomy" id="48467"/>
    <lineage>
        <taxon>Bacteria</taxon>
        <taxon>Pseudomonadati</taxon>
        <taxon>Verrucomicrobiota</taxon>
        <taxon>Verrucomicrobiia</taxon>
        <taxon>Verrucomicrobiales</taxon>
        <taxon>Verrucomicrobiaceae</taxon>
        <taxon>Prosthecobacter</taxon>
    </lineage>
</organism>
<dbReference type="InterPro" id="IPR031768">
    <property type="entry name" value="CBM60_xylan-bd"/>
</dbReference>
<dbReference type="Pfam" id="PF07631">
    <property type="entry name" value="PSD4"/>
    <property type="match status" value="1"/>
</dbReference>
<reference evidence="9" key="1">
    <citation type="submission" date="2017-02" db="EMBL/GenBank/DDBJ databases">
        <authorList>
            <person name="Varghese N."/>
            <person name="Submissions S."/>
        </authorList>
    </citation>
    <scope>NUCLEOTIDE SEQUENCE [LARGE SCALE GENOMIC DNA]</scope>
    <source>
        <strain evidence="9">ATCC 700200</strain>
    </source>
</reference>
<dbReference type="SUPFAM" id="SSF46626">
    <property type="entry name" value="Cytochrome c"/>
    <property type="match status" value="1"/>
</dbReference>
<dbReference type="Gene3D" id="2.60.120.260">
    <property type="entry name" value="Galactose-binding domain-like"/>
    <property type="match status" value="1"/>
</dbReference>
<dbReference type="InterPro" id="IPR013039">
    <property type="entry name" value="DUF1588"/>
</dbReference>
<dbReference type="Pfam" id="PF07637">
    <property type="entry name" value="PSD5"/>
    <property type="match status" value="1"/>
</dbReference>
<dbReference type="Pfam" id="PF16841">
    <property type="entry name" value="CBM60"/>
    <property type="match status" value="2"/>
</dbReference>
<accession>A0A1T4YSC4</accession>
<dbReference type="AlphaFoldDB" id="A0A1T4YSC4"/>
<dbReference type="SUPFAM" id="SSF49785">
    <property type="entry name" value="Galactose-binding domain-like"/>
    <property type="match status" value="1"/>
</dbReference>
<dbReference type="InterPro" id="IPR013036">
    <property type="entry name" value="DUF1587"/>
</dbReference>
<protein>
    <submittedName>
        <fullName evidence="8">Ca-dependent carbohydrate-binding module xylan-binding</fullName>
    </submittedName>
</protein>
<evidence type="ECO:0000259" key="3">
    <source>
        <dbReference type="Pfam" id="PF07626"/>
    </source>
</evidence>
<evidence type="ECO:0000313" key="8">
    <source>
        <dbReference type="EMBL" id="SKB04155.1"/>
    </source>
</evidence>
<dbReference type="Proteomes" id="UP000190774">
    <property type="component" value="Unassembled WGS sequence"/>
</dbReference>
<dbReference type="GO" id="GO:0020037">
    <property type="term" value="F:heme binding"/>
    <property type="evidence" value="ECO:0007669"/>
    <property type="project" value="InterPro"/>
</dbReference>
<keyword evidence="1" id="KW-0732">Signal</keyword>
<feature type="domain" description="DUF1595" evidence="6">
    <location>
        <begin position="498"/>
        <end position="554"/>
    </location>
</feature>
<dbReference type="InterPro" id="IPR008979">
    <property type="entry name" value="Galactose-bd-like_sf"/>
</dbReference>
<feature type="signal peptide" evidence="1">
    <location>
        <begin position="1"/>
        <end position="20"/>
    </location>
</feature>
<dbReference type="Pfam" id="PF07624">
    <property type="entry name" value="PSD2"/>
    <property type="match status" value="1"/>
</dbReference>
<feature type="domain" description="Carbohydrate binding module xylan-binding" evidence="7">
    <location>
        <begin position="243"/>
        <end position="334"/>
    </location>
</feature>
<sequence length="909" mass="101780">MSVLRSIVLLSSLPLASAFAAEPLATRGQAAYEQKIKPMLVQYCFDCHADGMDKGNFTFDKYTDYTALRADMKFWDHVRQQIVTHVMPPEKKEKPSLEQRDEMVAWIDDAIFWFDPARPDPGHVTYRRLNRTEYNNTVRDLLLVDSRPAREFPPDDTGYGYDNIGDVLSLSPMLMEKYMRAARSVATDAMDASSPGHLDTEIQGRKFYKQKGETQEDGTFRWFFANAEVSQKFYAPADGAYTMELEAAATQAGTDPALIGIKLNGKELSTFEIKQTWKAENPKWETITYTLNLKAGESKLSVAFLNDFSDEANPDASKRDRNVVLKDVTIRGPHSLLPPRGSRFLRWLTDNKPVARPFLQLTGEDFEKGQGSAHKDTGGILLGSSGYVKHPIQLTTAGKYRINIKAGAQQAGDEPAKFDVRIAGKTVGAFSVTAKNQTPQTFDLQTELPAGSHELQIWFLNDYYEAETKADRNLWIHQARVEGPLNQPAGIAAEAVPALVEKMGTRLFRRPIREDEKKKWQDFASLALQEGEKPLGALSFVLEGMLVSPSFLFRGDPQPVGEVKDGVALVDEYTLASRLSYFLWSAPPDDKLLQLAAKGELRKNLATEIKRMIADWRGWALTEDFAGQWLQIRDMDIVSPDTRTFPEWKGGVAGSMKKETQLFFDHILRENRSVVEFLNADYTFADKKLAQWYGLKDVKGDKFEKVSLQGTPRGGVLTQGTVLLVTSGQTRTSPVKRGKYLLENILGTPPPPAPGGVPPLDEAKVKKTKMTLREQFALHREHTSCAGCHAFLDPMGFAFENYDAIGRYRDSEKGLPIDAAGQLVRGQQFKNMVELRNILAKDMAGDFTRNLTENLLTFALGRGLEHSDKLAVKEITQKTVAAEYHFQSMIQAVVESVPFQKMRVSAEAE</sequence>
<keyword evidence="9" id="KW-1185">Reference proteome</keyword>
<evidence type="ECO:0000256" key="1">
    <source>
        <dbReference type="SAM" id="SignalP"/>
    </source>
</evidence>
<feature type="domain" description="Carbohydrate binding module xylan-binding" evidence="7">
    <location>
        <begin position="402"/>
        <end position="488"/>
    </location>
</feature>
<dbReference type="Pfam" id="PF07627">
    <property type="entry name" value="PSCyt3"/>
    <property type="match status" value="1"/>
</dbReference>
<dbReference type="OrthoDB" id="175242at2"/>
<dbReference type="RefSeq" id="WP_139373382.1">
    <property type="nucleotide sequence ID" value="NZ_FUYE01000016.1"/>
</dbReference>
<dbReference type="InterPro" id="IPR011478">
    <property type="entry name" value="DUF1585"/>
</dbReference>
<evidence type="ECO:0000259" key="4">
    <source>
        <dbReference type="Pfam" id="PF07627"/>
    </source>
</evidence>
<evidence type="ECO:0000259" key="5">
    <source>
        <dbReference type="Pfam" id="PF07631"/>
    </source>
</evidence>
<feature type="domain" description="DUF1592" evidence="5">
    <location>
        <begin position="571"/>
        <end position="695"/>
    </location>
</feature>
<evidence type="ECO:0000259" key="7">
    <source>
        <dbReference type="Pfam" id="PF16841"/>
    </source>
</evidence>
<dbReference type="InterPro" id="IPR036909">
    <property type="entry name" value="Cyt_c-like_dom_sf"/>
</dbReference>
<evidence type="ECO:0000259" key="6">
    <source>
        <dbReference type="Pfam" id="PF07637"/>
    </source>
</evidence>
<gene>
    <name evidence="8" type="ORF">SAMN02745166_03992</name>
</gene>
<dbReference type="Pfam" id="PF07626">
    <property type="entry name" value="PSD3"/>
    <property type="match status" value="1"/>
</dbReference>
<feature type="domain" description="DUF1587" evidence="3">
    <location>
        <begin position="127"/>
        <end position="190"/>
    </location>
</feature>
<dbReference type="GO" id="GO:0009055">
    <property type="term" value="F:electron transfer activity"/>
    <property type="evidence" value="ECO:0007669"/>
    <property type="project" value="InterPro"/>
</dbReference>
<feature type="domain" description="DUF1585" evidence="2">
    <location>
        <begin position="826"/>
        <end position="899"/>
    </location>
</feature>
<dbReference type="EMBL" id="FUYE01000016">
    <property type="protein sequence ID" value="SKB04155.1"/>
    <property type="molecule type" value="Genomic_DNA"/>
</dbReference>
<dbReference type="InterPro" id="IPR013043">
    <property type="entry name" value="DUF1595"/>
</dbReference>
<feature type="chain" id="PRO_5012730250" evidence="1">
    <location>
        <begin position="21"/>
        <end position="909"/>
    </location>
</feature>
<dbReference type="InterPro" id="IPR013042">
    <property type="entry name" value="DUF1592"/>
</dbReference>
<dbReference type="Gene3D" id="2.60.60.40">
    <property type="match status" value="1"/>
</dbReference>